<dbReference type="EMBL" id="JACCBA010000001">
    <property type="protein sequence ID" value="NYD45668.1"/>
    <property type="molecule type" value="Genomic_DNA"/>
</dbReference>
<evidence type="ECO:0000313" key="3">
    <source>
        <dbReference type="EMBL" id="NYD45668.1"/>
    </source>
</evidence>
<proteinExistence type="inferred from homology"/>
<dbReference type="NCBIfam" id="TIGR01300">
    <property type="entry name" value="CPA3_mnhG_phaG"/>
    <property type="match status" value="1"/>
</dbReference>
<organism evidence="3 4">
    <name type="scientific">Actinomadura luteofluorescens</name>
    <dbReference type="NCBI Taxonomy" id="46163"/>
    <lineage>
        <taxon>Bacteria</taxon>
        <taxon>Bacillati</taxon>
        <taxon>Actinomycetota</taxon>
        <taxon>Actinomycetes</taxon>
        <taxon>Streptosporangiales</taxon>
        <taxon>Thermomonosporaceae</taxon>
        <taxon>Actinomadura</taxon>
    </lineage>
</organism>
<name>A0A7Y9JEM2_9ACTN</name>
<dbReference type="Proteomes" id="UP000529783">
    <property type="component" value="Unassembled WGS sequence"/>
</dbReference>
<protein>
    <submittedName>
        <fullName evidence="3">Multicomponent Na+:H+ antiporter subunit G</fullName>
    </submittedName>
</protein>
<keyword evidence="2" id="KW-1133">Transmembrane helix</keyword>
<dbReference type="NCBIfam" id="NF009314">
    <property type="entry name" value="PRK12674.1-2"/>
    <property type="match status" value="1"/>
</dbReference>
<evidence type="ECO:0000256" key="2">
    <source>
        <dbReference type="SAM" id="Phobius"/>
    </source>
</evidence>
<keyword evidence="2" id="KW-0472">Membrane</keyword>
<comment type="caution">
    <text evidence="3">The sequence shown here is derived from an EMBL/GenBank/DDBJ whole genome shotgun (WGS) entry which is preliminary data.</text>
</comment>
<feature type="transmembrane region" description="Helical" evidence="2">
    <location>
        <begin position="6"/>
        <end position="27"/>
    </location>
</feature>
<keyword evidence="4" id="KW-1185">Reference proteome</keyword>
<evidence type="ECO:0000313" key="4">
    <source>
        <dbReference type="Proteomes" id="UP000529783"/>
    </source>
</evidence>
<dbReference type="RefSeq" id="WP_179843052.1">
    <property type="nucleotide sequence ID" value="NZ_JACCBA010000001.1"/>
</dbReference>
<gene>
    <name evidence="3" type="ORF">BJY14_001651</name>
</gene>
<reference evidence="3 4" key="1">
    <citation type="submission" date="2020-07" db="EMBL/GenBank/DDBJ databases">
        <title>Sequencing the genomes of 1000 actinobacteria strains.</title>
        <authorList>
            <person name="Klenk H.-P."/>
        </authorList>
    </citation>
    <scope>NUCLEOTIDE SEQUENCE [LARGE SCALE GENOMIC DNA]</scope>
    <source>
        <strain evidence="3 4">DSM 40398</strain>
    </source>
</reference>
<dbReference type="GO" id="GO:0015385">
    <property type="term" value="F:sodium:proton antiporter activity"/>
    <property type="evidence" value="ECO:0007669"/>
    <property type="project" value="TreeGrafter"/>
</dbReference>
<keyword evidence="2" id="KW-0812">Transmembrane</keyword>
<dbReference type="AlphaFoldDB" id="A0A7Y9JEM2"/>
<dbReference type="InterPro" id="IPR005133">
    <property type="entry name" value="PhaG_MnhG_YufB"/>
</dbReference>
<accession>A0A7Y9JEM2</accession>
<dbReference type="Pfam" id="PF03334">
    <property type="entry name" value="PhaG_MnhG_YufB"/>
    <property type="match status" value="1"/>
</dbReference>
<sequence length="116" mass="11510">MTAGDVVTAVLLPAGAAFCAVGALGVLRFPDLLTRLHAATKPQTIGLLLVLAGAAPQARSVAAAAPLLLVAIVQLLTAPVAAQTIGAAAYRAGALDRSALTLDDTDTDIDDTGRGP</sequence>
<evidence type="ECO:0000256" key="1">
    <source>
        <dbReference type="ARBA" id="ARBA00008404"/>
    </source>
</evidence>
<dbReference type="PANTHER" id="PTHR34703:SF1">
    <property type="entry name" value="ANTIPORTER SUBUNIT MNHG2-RELATED"/>
    <property type="match status" value="1"/>
</dbReference>
<comment type="similarity">
    <text evidence="1">Belongs to the CPA3 antiporters (TC 2.A.63) subunit G family.</text>
</comment>
<dbReference type="PANTHER" id="PTHR34703">
    <property type="entry name" value="ANTIPORTER SUBUNIT MNHG2-RELATED"/>
    <property type="match status" value="1"/>
</dbReference>